<proteinExistence type="predicted"/>
<protein>
    <submittedName>
        <fullName evidence="1">Uncharacterized protein</fullName>
    </submittedName>
</protein>
<gene>
    <name evidence="1" type="ORF">ABFV38_16240</name>
</gene>
<dbReference type="EMBL" id="CP157375">
    <property type="protein sequence ID" value="XBM29459.1"/>
    <property type="molecule type" value="Genomic_DNA"/>
</dbReference>
<sequence>MSEFNTDKVTSDVIKAVTNILGQTVEINSKSIAFQMGQYVAAYKYLKDNWDDFEPDTRILHEQQIQDSMTTILKGYEGVSAMAAKQAVNAAFEVIVEAAGKFIRLL</sequence>
<organism evidence="1">
    <name type="scientific">Enterobacter cloacae complex sp. Mu1197</name>
    <dbReference type="NCBI Taxonomy" id="3152302"/>
    <lineage>
        <taxon>Bacteria</taxon>
        <taxon>Pseudomonadati</taxon>
        <taxon>Pseudomonadota</taxon>
        <taxon>Gammaproteobacteria</taxon>
        <taxon>Enterobacterales</taxon>
        <taxon>Enterobacteriaceae</taxon>
        <taxon>Enterobacter</taxon>
        <taxon>Enterobacter cloacae complex</taxon>
    </lineage>
</organism>
<dbReference type="RefSeq" id="WP_348957581.1">
    <property type="nucleotide sequence ID" value="NZ_CP157375.1"/>
</dbReference>
<evidence type="ECO:0000313" key="1">
    <source>
        <dbReference type="EMBL" id="XBM29459.1"/>
    </source>
</evidence>
<accession>A0AAU7FU81</accession>
<reference evidence="1" key="1">
    <citation type="submission" date="2024-05" db="EMBL/GenBank/DDBJ databases">
        <title>Copy number flexibility facilitates heteroresistance to increasing antibiotic pressure and threatens the beta-lactam pipeline.</title>
        <authorList>
            <person name="Choby J.E."/>
            <person name="Weiss D.S."/>
        </authorList>
    </citation>
    <scope>NUCLEOTIDE SEQUENCE</scope>
    <source>
        <strain evidence="1">Mu1197</strain>
    </source>
</reference>
<dbReference type="AlphaFoldDB" id="A0AAU7FU81"/>
<name>A0AAU7FU81_9ENTR</name>